<reference evidence="10 11" key="1">
    <citation type="submission" date="2025-05" db="UniProtKB">
        <authorList>
            <consortium name="RefSeq"/>
        </authorList>
    </citation>
    <scope>IDENTIFICATION</scope>
    <source>
        <tissue evidence="10 11">Whole Larva</tissue>
    </source>
</reference>
<dbReference type="SUPFAM" id="SSF48264">
    <property type="entry name" value="Cytochrome P450"/>
    <property type="match status" value="1"/>
</dbReference>
<dbReference type="Gene3D" id="1.10.630.10">
    <property type="entry name" value="Cytochrome P450"/>
    <property type="match status" value="1"/>
</dbReference>
<evidence type="ECO:0000313" key="10">
    <source>
        <dbReference type="RefSeq" id="XP_017773174.1"/>
    </source>
</evidence>
<evidence type="ECO:0000256" key="3">
    <source>
        <dbReference type="ARBA" id="ARBA00022617"/>
    </source>
</evidence>
<evidence type="ECO:0000313" key="9">
    <source>
        <dbReference type="Proteomes" id="UP000695000"/>
    </source>
</evidence>
<organism evidence="9 10">
    <name type="scientific">Nicrophorus vespilloides</name>
    <name type="common">Boreal carrion beetle</name>
    <dbReference type="NCBI Taxonomy" id="110193"/>
    <lineage>
        <taxon>Eukaryota</taxon>
        <taxon>Metazoa</taxon>
        <taxon>Ecdysozoa</taxon>
        <taxon>Arthropoda</taxon>
        <taxon>Hexapoda</taxon>
        <taxon>Insecta</taxon>
        <taxon>Pterygota</taxon>
        <taxon>Neoptera</taxon>
        <taxon>Endopterygota</taxon>
        <taxon>Coleoptera</taxon>
        <taxon>Polyphaga</taxon>
        <taxon>Staphyliniformia</taxon>
        <taxon>Silphidae</taxon>
        <taxon>Nicrophorinae</taxon>
        <taxon>Nicrophorus</taxon>
    </lineage>
</organism>
<dbReference type="GeneID" id="108560229"/>
<dbReference type="InterPro" id="IPR002401">
    <property type="entry name" value="Cyt_P450_E_grp-I"/>
</dbReference>
<dbReference type="RefSeq" id="XP_017773176.1">
    <property type="nucleotide sequence ID" value="XM_017917687.1"/>
</dbReference>
<dbReference type="PROSITE" id="PS00086">
    <property type="entry name" value="CYTOCHROME_P450"/>
    <property type="match status" value="1"/>
</dbReference>
<dbReference type="CDD" id="cd20628">
    <property type="entry name" value="CYP4"/>
    <property type="match status" value="1"/>
</dbReference>
<proteinExistence type="inferred from homology"/>
<dbReference type="InterPro" id="IPR036396">
    <property type="entry name" value="Cyt_P450_sf"/>
</dbReference>
<evidence type="ECO:0000256" key="6">
    <source>
        <dbReference type="ARBA" id="ARBA00023004"/>
    </source>
</evidence>
<dbReference type="PRINTS" id="PR00385">
    <property type="entry name" value="P450"/>
</dbReference>
<keyword evidence="4 8" id="KW-0479">Metal-binding</keyword>
<evidence type="ECO:0000256" key="5">
    <source>
        <dbReference type="ARBA" id="ARBA00023002"/>
    </source>
</evidence>
<dbReference type="Pfam" id="PF00067">
    <property type="entry name" value="p450"/>
    <property type="match status" value="1"/>
</dbReference>
<comment type="similarity">
    <text evidence="2 8">Belongs to the cytochrome P450 family.</text>
</comment>
<evidence type="ECO:0000256" key="4">
    <source>
        <dbReference type="ARBA" id="ARBA00022723"/>
    </source>
</evidence>
<keyword evidence="7 8" id="KW-0503">Monooxygenase</keyword>
<keyword evidence="3 8" id="KW-0349">Heme</keyword>
<keyword evidence="6 8" id="KW-0408">Iron</keyword>
<dbReference type="InterPro" id="IPR001128">
    <property type="entry name" value="Cyt_P450"/>
</dbReference>
<dbReference type="Proteomes" id="UP000695000">
    <property type="component" value="Unplaced"/>
</dbReference>
<sequence>MLFTYLLIIAIIIASTGWILLGRKKNVTVFPGPKPFPVIGNILEFIKRSEIIPKCVNFMVEFGDIYKLQLGPTLMIIVCDPNLIEKLLTTQQFNAKSQMYDFLRNWLGMGLLTSSGEKWQRHRKIITPSFHFQILEKFVVTFDRKSLILVEKLKKHSNQADFDISPYIYNCTLDIICETAMGISMNIQEDSTSAYVKATNIMSNTILNRVLSPLKQFDVLYRYTSDYLLEMKCLNTLHTTTENVIHKRKAIIGENVDSLEGNKVAFLDMLFNKGLSFNDIKNEVDTFMFEGHDTTGVALSFIVYCLSKNPDIQDKVFEEQQQIYENDPNIDLTYNILQSMNYLEKVIKEAMRLYPSVPFFGRAVCKDFEYNDFIIKKGSSANIFAFGLHRNPKYFPDPEKFDPDRFSPENCRKRPPYVYIPFSAGSRNCIGQKFAMLEMKTTISRLIWNYKFLPCPGFKPDLVPAIILKSLNGVRVKLVNRE</sequence>
<evidence type="ECO:0000256" key="1">
    <source>
        <dbReference type="ARBA" id="ARBA00001971"/>
    </source>
</evidence>
<dbReference type="InterPro" id="IPR050196">
    <property type="entry name" value="Cytochrome_P450_Monoox"/>
</dbReference>
<keyword evidence="5 8" id="KW-0560">Oxidoreductase</keyword>
<gene>
    <name evidence="10 11 12" type="primary">LOC108560229</name>
</gene>
<dbReference type="PANTHER" id="PTHR24291">
    <property type="entry name" value="CYTOCHROME P450 FAMILY 4"/>
    <property type="match status" value="1"/>
</dbReference>
<dbReference type="PANTHER" id="PTHR24291:SF187">
    <property type="entry name" value="CYTOCHROME P450 4AE1-RELATED"/>
    <property type="match status" value="1"/>
</dbReference>
<keyword evidence="9" id="KW-1185">Reference proteome</keyword>
<evidence type="ECO:0000313" key="11">
    <source>
        <dbReference type="RefSeq" id="XP_017773175.1"/>
    </source>
</evidence>
<dbReference type="PRINTS" id="PR00463">
    <property type="entry name" value="EP450I"/>
</dbReference>
<dbReference type="RefSeq" id="XP_017773174.1">
    <property type="nucleotide sequence ID" value="XM_017917685.1"/>
</dbReference>
<evidence type="ECO:0000313" key="12">
    <source>
        <dbReference type="RefSeq" id="XP_017773176.1"/>
    </source>
</evidence>
<evidence type="ECO:0000256" key="7">
    <source>
        <dbReference type="ARBA" id="ARBA00023033"/>
    </source>
</evidence>
<protein>
    <submittedName>
        <fullName evidence="10 11">Cytochrome P450 4C1-like</fullName>
    </submittedName>
</protein>
<accession>A0ABM1MF24</accession>
<name>A0ABM1MF24_NICVS</name>
<dbReference type="InterPro" id="IPR017972">
    <property type="entry name" value="Cyt_P450_CS"/>
</dbReference>
<evidence type="ECO:0000256" key="2">
    <source>
        <dbReference type="ARBA" id="ARBA00010617"/>
    </source>
</evidence>
<dbReference type="RefSeq" id="XP_017773175.1">
    <property type="nucleotide sequence ID" value="XM_017917686.1"/>
</dbReference>
<comment type="cofactor">
    <cofactor evidence="1">
        <name>heme</name>
        <dbReference type="ChEBI" id="CHEBI:30413"/>
    </cofactor>
</comment>
<evidence type="ECO:0000256" key="8">
    <source>
        <dbReference type="RuleBase" id="RU000461"/>
    </source>
</evidence>